<accession>A0AA39V1J9</accession>
<sequence>MAELQTPTWKPYEQTLRQEAEHRKETYWHDQKPQFATITDPLYCLRLSILKNGQGDRSCPMRMFVYDTLSSLREAVAAIKDTFGGAFPVCTIQMGGPLEDDEGARTTDEAVLGAVEDGTTESVVLNFDTQEADESWKEFLGQLKNLEERWTVHKADEDLAS</sequence>
<organism evidence="1 2">
    <name type="scientific">Cladonia borealis</name>
    <dbReference type="NCBI Taxonomy" id="184061"/>
    <lineage>
        <taxon>Eukaryota</taxon>
        <taxon>Fungi</taxon>
        <taxon>Dikarya</taxon>
        <taxon>Ascomycota</taxon>
        <taxon>Pezizomycotina</taxon>
        <taxon>Lecanoromycetes</taxon>
        <taxon>OSLEUM clade</taxon>
        <taxon>Lecanoromycetidae</taxon>
        <taxon>Lecanorales</taxon>
        <taxon>Lecanorineae</taxon>
        <taxon>Cladoniaceae</taxon>
        <taxon>Cladonia</taxon>
    </lineage>
</organism>
<reference evidence="1" key="1">
    <citation type="submission" date="2023-03" db="EMBL/GenBank/DDBJ databases">
        <title>Complete genome of Cladonia borealis.</title>
        <authorList>
            <person name="Park H."/>
        </authorList>
    </citation>
    <scope>NUCLEOTIDE SEQUENCE</scope>
    <source>
        <strain evidence="1">ANT050790</strain>
    </source>
</reference>
<dbReference type="AlphaFoldDB" id="A0AA39V1J9"/>
<evidence type="ECO:0000313" key="2">
    <source>
        <dbReference type="Proteomes" id="UP001166286"/>
    </source>
</evidence>
<name>A0AA39V1J9_9LECA</name>
<proteinExistence type="predicted"/>
<evidence type="ECO:0000313" key="1">
    <source>
        <dbReference type="EMBL" id="KAK0507389.1"/>
    </source>
</evidence>
<comment type="caution">
    <text evidence="1">The sequence shown here is derived from an EMBL/GenBank/DDBJ whole genome shotgun (WGS) entry which is preliminary data.</text>
</comment>
<protein>
    <submittedName>
        <fullName evidence="1">Uncharacterized protein</fullName>
    </submittedName>
</protein>
<keyword evidence="2" id="KW-1185">Reference proteome</keyword>
<dbReference type="Proteomes" id="UP001166286">
    <property type="component" value="Unassembled WGS sequence"/>
</dbReference>
<gene>
    <name evidence="1" type="ORF">JMJ35_010427</name>
</gene>
<dbReference type="EMBL" id="JAFEKC020000024">
    <property type="protein sequence ID" value="KAK0507389.1"/>
    <property type="molecule type" value="Genomic_DNA"/>
</dbReference>